<dbReference type="PANTHER" id="PTHR13335:SF1">
    <property type="entry name" value="TARGET OF RAPAMYCIN COMPLEX 2 SUBUNIT MAPKAP1"/>
    <property type="match status" value="1"/>
</dbReference>
<dbReference type="GO" id="GO:0031932">
    <property type="term" value="C:TORC2 complex"/>
    <property type="evidence" value="ECO:0007669"/>
    <property type="project" value="InterPro"/>
</dbReference>
<dbReference type="Proteomes" id="UP000054408">
    <property type="component" value="Unassembled WGS sequence"/>
</dbReference>
<dbReference type="STRING" id="461836.A0A0L0DHU8"/>
<protein>
    <recommendedName>
        <fullName evidence="2">SIN1-type PH domain-containing protein</fullName>
    </recommendedName>
</protein>
<feature type="domain" description="SIN1-type PH" evidence="2">
    <location>
        <begin position="427"/>
        <end position="531"/>
    </location>
</feature>
<dbReference type="AlphaFoldDB" id="A0A0L0DHU8"/>
<dbReference type="EMBL" id="GL349470">
    <property type="protein sequence ID" value="KNC51887.1"/>
    <property type="molecule type" value="Genomic_DNA"/>
</dbReference>
<feature type="region of interest" description="Disordered" evidence="1">
    <location>
        <begin position="377"/>
        <end position="413"/>
    </location>
</feature>
<dbReference type="GO" id="GO:0038203">
    <property type="term" value="P:TORC2 signaling"/>
    <property type="evidence" value="ECO:0007669"/>
    <property type="project" value="TreeGrafter"/>
</dbReference>
<dbReference type="GO" id="GO:0005546">
    <property type="term" value="F:phosphatidylinositol-4,5-bisphosphate binding"/>
    <property type="evidence" value="ECO:0007669"/>
    <property type="project" value="TreeGrafter"/>
</dbReference>
<evidence type="ECO:0000313" key="3">
    <source>
        <dbReference type="EMBL" id="KNC51887.1"/>
    </source>
</evidence>
<dbReference type="RefSeq" id="XP_013755744.1">
    <property type="nucleotide sequence ID" value="XM_013900290.1"/>
</dbReference>
<dbReference type="GO" id="GO:0005737">
    <property type="term" value="C:cytoplasm"/>
    <property type="evidence" value="ECO:0007669"/>
    <property type="project" value="TreeGrafter"/>
</dbReference>
<keyword evidence="4" id="KW-1185">Reference proteome</keyword>
<dbReference type="InterPro" id="IPR031313">
    <property type="entry name" value="Sin1_PH_dom"/>
</dbReference>
<accession>A0A0L0DHU8</accession>
<dbReference type="InterPro" id="IPR008828">
    <property type="entry name" value="Sin1/Avo1"/>
</dbReference>
<dbReference type="GO" id="GO:0005886">
    <property type="term" value="C:plasma membrane"/>
    <property type="evidence" value="ECO:0007669"/>
    <property type="project" value="TreeGrafter"/>
</dbReference>
<reference evidence="3 4" key="1">
    <citation type="submission" date="2010-05" db="EMBL/GenBank/DDBJ databases">
        <title>The Genome Sequence of Thecamonas trahens ATCC 50062.</title>
        <authorList>
            <consortium name="The Broad Institute Genome Sequencing Platform"/>
            <person name="Russ C."/>
            <person name="Cuomo C."/>
            <person name="Shea T."/>
            <person name="Young S.K."/>
            <person name="Zeng Q."/>
            <person name="Koehrsen M."/>
            <person name="Haas B."/>
            <person name="Borodovsky M."/>
            <person name="Guigo R."/>
            <person name="Alvarado L."/>
            <person name="Berlin A."/>
            <person name="Bochicchio J."/>
            <person name="Borenstein D."/>
            <person name="Chapman S."/>
            <person name="Chen Z."/>
            <person name="Freedman E."/>
            <person name="Gellesch M."/>
            <person name="Goldberg J."/>
            <person name="Griggs A."/>
            <person name="Gujja S."/>
            <person name="Heilman E."/>
            <person name="Heiman D."/>
            <person name="Hepburn T."/>
            <person name="Howarth C."/>
            <person name="Jen D."/>
            <person name="Larson L."/>
            <person name="Mehta T."/>
            <person name="Park D."/>
            <person name="Pearson M."/>
            <person name="Roberts A."/>
            <person name="Saif S."/>
            <person name="Shenoy N."/>
            <person name="Sisk P."/>
            <person name="Stolte C."/>
            <person name="Sykes S."/>
            <person name="Thomson T."/>
            <person name="Walk T."/>
            <person name="White J."/>
            <person name="Yandava C."/>
            <person name="Burger G."/>
            <person name="Gray M.W."/>
            <person name="Holland P.W.H."/>
            <person name="King N."/>
            <person name="Lang F.B.F."/>
            <person name="Roger A.J."/>
            <person name="Ruiz-Trillo I."/>
            <person name="Lander E."/>
            <person name="Nusbaum C."/>
        </authorList>
    </citation>
    <scope>NUCLEOTIDE SEQUENCE [LARGE SCALE GENOMIC DNA]</scope>
    <source>
        <strain evidence="3 4">ATCC 50062</strain>
    </source>
</reference>
<dbReference type="Gene3D" id="2.30.29.30">
    <property type="entry name" value="Pleckstrin-homology domain (PH domain)/Phosphotyrosine-binding domain (PTB)"/>
    <property type="match status" value="1"/>
</dbReference>
<evidence type="ECO:0000256" key="1">
    <source>
        <dbReference type="SAM" id="MobiDB-lite"/>
    </source>
</evidence>
<evidence type="ECO:0000259" key="2">
    <source>
        <dbReference type="Pfam" id="PF16979"/>
    </source>
</evidence>
<feature type="region of interest" description="Disordered" evidence="1">
    <location>
        <begin position="68"/>
        <end position="127"/>
    </location>
</feature>
<name>A0A0L0DHU8_THETB</name>
<dbReference type="OrthoDB" id="241990at2759"/>
<gene>
    <name evidence="3" type="ORF">AMSG_07986</name>
</gene>
<sequence length="535" mass="58177">MNVDLFVGHVLYAINHSAKCGDSVSRNLHSGSPTSATNTLAYGHTLPADQSYFEPVLEPASVSRTEKIKAANKRRKNPKRTTTIVSFTSSSSPASGSPDTHSGLSDAPLTKKALPPRSQRTKALPMQSALARSVDGDLIEVRVWVVVGGARKPSTPPLVFKLPSMSTMAKLAARAVELYSRAGHAPALVHTSPLGYVMRLAEDETGLPELDFPALDRAQLLSVMGTTEFVLCDNPNAEADIAAESSKRLEDARTTRLGAGRTTKRRVTAGRRALTVHSVHGSDPAAPDMDTAAFAGKNVRIRIHFPNGAASVLMFDAAISIQQLLKIASNKRTTHLEDCTVHRTEDGPEVDKRTPLGMIPKLSELFLKSGGLARRRGTIGSRSGSVAASTNDNTLAPPSSDGQRSRSSTLTSPSPLQFQFSEFTAIMYKEYALVKINKAGRRQQRVLGIDGDRLHNKTIQQAAGKKSSKFGKLFKSGEVKRPYREWSEVLQIERLNELEFVISFIDKSSNHYEAETVAQADEILAKLTVLFERRV</sequence>
<evidence type="ECO:0000313" key="4">
    <source>
        <dbReference type="Proteomes" id="UP000054408"/>
    </source>
</evidence>
<dbReference type="Pfam" id="PF16979">
    <property type="entry name" value="SIN1_PH"/>
    <property type="match status" value="1"/>
</dbReference>
<dbReference type="InterPro" id="IPR011993">
    <property type="entry name" value="PH-like_dom_sf"/>
</dbReference>
<feature type="compositionally biased region" description="Polar residues" evidence="1">
    <location>
        <begin position="386"/>
        <end position="402"/>
    </location>
</feature>
<organism evidence="3 4">
    <name type="scientific">Thecamonas trahens ATCC 50062</name>
    <dbReference type="NCBI Taxonomy" id="461836"/>
    <lineage>
        <taxon>Eukaryota</taxon>
        <taxon>Apusozoa</taxon>
        <taxon>Apusomonadida</taxon>
        <taxon>Apusomonadidae</taxon>
        <taxon>Thecamonas</taxon>
    </lineage>
</organism>
<feature type="compositionally biased region" description="Basic residues" evidence="1">
    <location>
        <begin position="70"/>
        <end position="79"/>
    </location>
</feature>
<dbReference type="PANTHER" id="PTHR13335">
    <property type="entry name" value="TARGET OF RAPAMYCIN COMPLEX 2 SUBUNIT MAPKAP1"/>
    <property type="match status" value="1"/>
</dbReference>
<proteinExistence type="predicted"/>
<feature type="compositionally biased region" description="Low complexity" evidence="1">
    <location>
        <begin position="80"/>
        <end position="102"/>
    </location>
</feature>
<dbReference type="GeneID" id="25566780"/>